<evidence type="ECO:0000256" key="2">
    <source>
        <dbReference type="SAM" id="Phobius"/>
    </source>
</evidence>
<accession>A0A4R3J275</accession>
<feature type="transmembrane region" description="Helical" evidence="2">
    <location>
        <begin position="76"/>
        <end position="93"/>
    </location>
</feature>
<keyword evidence="4" id="KW-1185">Reference proteome</keyword>
<keyword evidence="2" id="KW-0812">Transmembrane</keyword>
<feature type="region of interest" description="Disordered" evidence="1">
    <location>
        <begin position="36"/>
        <end position="67"/>
    </location>
</feature>
<evidence type="ECO:0000313" key="3">
    <source>
        <dbReference type="EMBL" id="TCS59888.1"/>
    </source>
</evidence>
<dbReference type="AlphaFoldDB" id="A0A4R3J275"/>
<evidence type="ECO:0000256" key="1">
    <source>
        <dbReference type="SAM" id="MobiDB-lite"/>
    </source>
</evidence>
<keyword evidence="2" id="KW-1133">Transmembrane helix</keyword>
<comment type="caution">
    <text evidence="3">The sequence shown here is derived from an EMBL/GenBank/DDBJ whole genome shotgun (WGS) entry which is preliminary data.</text>
</comment>
<gene>
    <name evidence="3" type="ORF">EDD52_11721</name>
</gene>
<dbReference type="Proteomes" id="UP000295696">
    <property type="component" value="Unassembled WGS sequence"/>
</dbReference>
<dbReference type="EMBL" id="SLZU01000017">
    <property type="protein sequence ID" value="TCS59888.1"/>
    <property type="molecule type" value="Genomic_DNA"/>
</dbReference>
<keyword evidence="2" id="KW-0472">Membrane</keyword>
<reference evidence="3 4" key="1">
    <citation type="submission" date="2019-03" db="EMBL/GenBank/DDBJ databases">
        <title>Genomic Encyclopedia of Type Strains, Phase IV (KMG-IV): sequencing the most valuable type-strain genomes for metagenomic binning, comparative biology and taxonomic classification.</title>
        <authorList>
            <person name="Goeker M."/>
        </authorList>
    </citation>
    <scope>NUCLEOTIDE SEQUENCE [LARGE SCALE GENOMIC DNA]</scope>
    <source>
        <strain evidence="3 4">DSM 104836</strain>
    </source>
</reference>
<name>A0A4R3J275_9RHOB</name>
<evidence type="ECO:0000313" key="4">
    <source>
        <dbReference type="Proteomes" id="UP000295696"/>
    </source>
</evidence>
<sequence length="105" mass="11269">MCPKTPIAQGGAAMAEFANLDADNWGVRALRIQGVTRHKPGLTPPAMPPVQGASARRPKRRSPYGNNIPRIMKKNIAASIAAMGTVMIHAAAIRSKRLRLTSSTR</sequence>
<proteinExistence type="predicted"/>
<organism evidence="3 4">
    <name type="scientific">Primorskyibacter sedentarius</name>
    <dbReference type="NCBI Taxonomy" id="745311"/>
    <lineage>
        <taxon>Bacteria</taxon>
        <taxon>Pseudomonadati</taxon>
        <taxon>Pseudomonadota</taxon>
        <taxon>Alphaproteobacteria</taxon>
        <taxon>Rhodobacterales</taxon>
        <taxon>Roseobacteraceae</taxon>
        <taxon>Primorskyibacter</taxon>
    </lineage>
</organism>
<protein>
    <submittedName>
        <fullName evidence="3">Uncharacterized protein</fullName>
    </submittedName>
</protein>